<dbReference type="EMBL" id="AHMO02000007">
    <property type="protein sequence ID" value="EQA46385.1"/>
    <property type="molecule type" value="Genomic_DNA"/>
</dbReference>
<reference evidence="1" key="1">
    <citation type="submission" date="2013-05" db="EMBL/GenBank/DDBJ databases">
        <authorList>
            <person name="Harkins D.M."/>
            <person name="Durkin A.S."/>
            <person name="Brinkac L.M."/>
            <person name="Haft D.H."/>
            <person name="Selengut J.D."/>
            <person name="Sanka R."/>
            <person name="DePew J."/>
            <person name="Purushe J."/>
            <person name="Hartskeerl R.A."/>
            <person name="Ahmed A."/>
            <person name="van der Linden H."/>
            <person name="Goris M.G.A."/>
            <person name="Vinetz J.M."/>
            <person name="Sutton G.G."/>
            <person name="Nierman W.C."/>
            <person name="Fouts D.E."/>
        </authorList>
    </citation>
    <scope>NUCLEOTIDE SEQUENCE [LARGE SCALE GENOMIC DNA]</scope>
    <source>
        <strain evidence="1">5399</strain>
    </source>
</reference>
<evidence type="ECO:0000313" key="2">
    <source>
        <dbReference type="Proteomes" id="UP000015454"/>
    </source>
</evidence>
<dbReference type="AlphaFoldDB" id="T0F5I8"/>
<accession>T0F5I8</accession>
<sequence>MFIGKKVPKGTVWQAIYFEKFLYQFDFFEFFRKILEEFFEGRCSIVGS</sequence>
<organism evidence="1 2">
    <name type="scientific">Leptospira broomii serovar Hurstbridge str. 5399</name>
    <dbReference type="NCBI Taxonomy" id="1049789"/>
    <lineage>
        <taxon>Bacteria</taxon>
        <taxon>Pseudomonadati</taxon>
        <taxon>Spirochaetota</taxon>
        <taxon>Spirochaetia</taxon>
        <taxon>Leptospirales</taxon>
        <taxon>Leptospiraceae</taxon>
        <taxon>Leptospira</taxon>
    </lineage>
</organism>
<protein>
    <submittedName>
        <fullName evidence="1">Uncharacterized protein</fullName>
    </submittedName>
</protein>
<comment type="caution">
    <text evidence="1">The sequence shown here is derived from an EMBL/GenBank/DDBJ whole genome shotgun (WGS) entry which is preliminary data.</text>
</comment>
<proteinExistence type="predicted"/>
<dbReference type="Proteomes" id="UP000015454">
    <property type="component" value="Unassembled WGS sequence"/>
</dbReference>
<evidence type="ECO:0000313" key="1">
    <source>
        <dbReference type="EMBL" id="EQA46385.1"/>
    </source>
</evidence>
<name>T0F5I8_9LEPT</name>
<gene>
    <name evidence="1" type="ORF">LEP1GSC050_0220</name>
</gene>
<keyword evidence="2" id="KW-1185">Reference proteome</keyword>